<keyword evidence="2 6" id="KW-0349">Heme</keyword>
<evidence type="ECO:0000256" key="1">
    <source>
        <dbReference type="ARBA" id="ARBA00022448"/>
    </source>
</evidence>
<sequence>MTLVHVIERVTRAFRLPPLSQPVMLLALAFLVTACSDDSQERRRSLGDAPSFGDFMRVADAGRGARLFGQCAACHTVRMGAGDRNGPGLYDVVGKPVASRSRRFGYTGALRSAGGVWTPERLNAWLAAPAKFAPGTSMSFRGVPDPLDRADIVAYMQAQSVEAGGAEALSSRP</sequence>
<protein>
    <submittedName>
        <fullName evidence="8">Cytochrome c family protein</fullName>
    </submittedName>
</protein>
<feature type="domain" description="Cytochrome c" evidence="7">
    <location>
        <begin position="59"/>
        <end position="160"/>
    </location>
</feature>
<dbReference type="InterPro" id="IPR002327">
    <property type="entry name" value="Cyt_c_1A/1B"/>
</dbReference>
<dbReference type="HOGENOM" id="CLU_060944_4_1_5"/>
<dbReference type="PANTHER" id="PTHR11961">
    <property type="entry name" value="CYTOCHROME C"/>
    <property type="match status" value="1"/>
</dbReference>
<evidence type="ECO:0000256" key="3">
    <source>
        <dbReference type="ARBA" id="ARBA00022723"/>
    </source>
</evidence>
<dbReference type="eggNOG" id="COG3474">
    <property type="taxonomic scope" value="Bacteria"/>
</dbReference>
<evidence type="ECO:0000256" key="5">
    <source>
        <dbReference type="ARBA" id="ARBA00023004"/>
    </source>
</evidence>
<name>C5APH8_METEA</name>
<proteinExistence type="predicted"/>
<keyword evidence="9" id="KW-1185">Reference proteome</keyword>
<evidence type="ECO:0000256" key="4">
    <source>
        <dbReference type="ARBA" id="ARBA00022982"/>
    </source>
</evidence>
<evidence type="ECO:0000259" key="7">
    <source>
        <dbReference type="PROSITE" id="PS51007"/>
    </source>
</evidence>
<evidence type="ECO:0000256" key="2">
    <source>
        <dbReference type="ARBA" id="ARBA00022617"/>
    </source>
</evidence>
<dbReference type="InterPro" id="IPR036909">
    <property type="entry name" value="Cyt_c-like_dom_sf"/>
</dbReference>
<accession>C5APH8</accession>
<dbReference type="GO" id="GO:0046872">
    <property type="term" value="F:metal ion binding"/>
    <property type="evidence" value="ECO:0007669"/>
    <property type="project" value="UniProtKB-KW"/>
</dbReference>
<dbReference type="AlphaFoldDB" id="C5APH8"/>
<dbReference type="SUPFAM" id="SSF46626">
    <property type="entry name" value="Cytochrome c"/>
    <property type="match status" value="1"/>
</dbReference>
<dbReference type="Proteomes" id="UP000009081">
    <property type="component" value="Chromosome"/>
</dbReference>
<dbReference type="Gene3D" id="1.10.760.10">
    <property type="entry name" value="Cytochrome c-like domain"/>
    <property type="match status" value="1"/>
</dbReference>
<dbReference type="Pfam" id="PF00034">
    <property type="entry name" value="Cytochrom_C"/>
    <property type="match status" value="1"/>
</dbReference>
<dbReference type="STRING" id="272630.MexAM1_META1p0244"/>
<dbReference type="PROSITE" id="PS51007">
    <property type="entry name" value="CYTC"/>
    <property type="match status" value="1"/>
</dbReference>
<dbReference type="KEGG" id="mea:Mex_1p0244"/>
<keyword evidence="5 6" id="KW-0408">Iron</keyword>
<evidence type="ECO:0000313" key="9">
    <source>
        <dbReference type="Proteomes" id="UP000009081"/>
    </source>
</evidence>
<evidence type="ECO:0000313" key="8">
    <source>
        <dbReference type="EMBL" id="ACS38204.1"/>
    </source>
</evidence>
<keyword evidence="4" id="KW-0249">Electron transport</keyword>
<dbReference type="InterPro" id="IPR009056">
    <property type="entry name" value="Cyt_c-like_dom"/>
</dbReference>
<reference evidence="8 9" key="1">
    <citation type="journal article" date="2009" name="PLoS ONE">
        <title>Methylobacterium genome sequences: a reference blueprint to investigate microbial metabolism of C1 compounds from natural and industrial sources.</title>
        <authorList>
            <person name="Vuilleumier S."/>
            <person name="Chistoserdova L."/>
            <person name="Lee M.-C."/>
            <person name="Bringel F."/>
            <person name="Lajus A."/>
            <person name="Zhou Y."/>
            <person name="Gourion B."/>
            <person name="Barbe V."/>
            <person name="Chang J."/>
            <person name="Cruveiller S."/>
            <person name="Dossat C."/>
            <person name="Gillett W."/>
            <person name="Gruffaz C."/>
            <person name="Haugen E."/>
            <person name="Hourcade E."/>
            <person name="Levy R."/>
            <person name="Mangenot S."/>
            <person name="Muller E."/>
            <person name="Nadalig T."/>
            <person name="Pagni M."/>
            <person name="Penny C."/>
            <person name="Peyraud R."/>
            <person name="Robinson D.G."/>
            <person name="Roche D."/>
            <person name="Rouy Z."/>
            <person name="Saenampechek C."/>
            <person name="Salvignol G."/>
            <person name="Vallenet D."/>
            <person name="Wu Z."/>
            <person name="Marx C.J."/>
            <person name="Vorholt J.A."/>
            <person name="Olson M.V."/>
            <person name="Kaul R."/>
            <person name="Weissenbach J."/>
            <person name="Medigue C."/>
            <person name="Lidstrom M.E."/>
        </authorList>
    </citation>
    <scope>NUCLEOTIDE SEQUENCE [LARGE SCALE GENOMIC DNA]</scope>
    <source>
        <strain evidence="9">ATCC 14718 / DSM 1338 / JCM 2805 / NCIMB 9133 / AM1</strain>
    </source>
</reference>
<organism evidence="8 9">
    <name type="scientific">Methylorubrum extorquens (strain ATCC 14718 / DSM 1338 / JCM 2805 / NCIMB 9133 / AM1)</name>
    <name type="common">Methylobacterium extorquens</name>
    <dbReference type="NCBI Taxonomy" id="272630"/>
    <lineage>
        <taxon>Bacteria</taxon>
        <taxon>Pseudomonadati</taxon>
        <taxon>Pseudomonadota</taxon>
        <taxon>Alphaproteobacteria</taxon>
        <taxon>Hyphomicrobiales</taxon>
        <taxon>Methylobacteriaceae</taxon>
        <taxon>Methylorubrum</taxon>
    </lineage>
</organism>
<dbReference type="GO" id="GO:0020037">
    <property type="term" value="F:heme binding"/>
    <property type="evidence" value="ECO:0007669"/>
    <property type="project" value="InterPro"/>
</dbReference>
<dbReference type="GO" id="GO:0009055">
    <property type="term" value="F:electron transfer activity"/>
    <property type="evidence" value="ECO:0007669"/>
    <property type="project" value="InterPro"/>
</dbReference>
<evidence type="ECO:0000256" key="6">
    <source>
        <dbReference type="PROSITE-ProRule" id="PRU00433"/>
    </source>
</evidence>
<keyword evidence="1" id="KW-0813">Transport</keyword>
<keyword evidence="3 6" id="KW-0479">Metal-binding</keyword>
<gene>
    <name evidence="8" type="ordered locus">MexAM1_META1p0244</name>
</gene>
<dbReference type="PRINTS" id="PR00604">
    <property type="entry name" value="CYTCHRMECIAB"/>
</dbReference>
<dbReference type="EMBL" id="CP001510">
    <property type="protein sequence ID" value="ACS38204.1"/>
    <property type="molecule type" value="Genomic_DNA"/>
</dbReference>